<name>F0ZSE8_DICPU</name>
<dbReference type="PANTHER" id="PTHR45856">
    <property type="entry name" value="ALPHA/BETA-HYDROLASES SUPERFAMILY PROTEIN"/>
    <property type="match status" value="1"/>
</dbReference>
<protein>
    <recommendedName>
        <fullName evidence="2">Fungal lipase-type domain-containing protein</fullName>
    </recommendedName>
</protein>
<dbReference type="KEGG" id="dpp:DICPUDRAFT_154842"/>
<feature type="signal peptide" evidence="1">
    <location>
        <begin position="1"/>
        <end position="24"/>
    </location>
</feature>
<feature type="chain" id="PRO_5003263835" description="Fungal lipase-type domain-containing protein" evidence="1">
    <location>
        <begin position="25"/>
        <end position="306"/>
    </location>
</feature>
<dbReference type="eggNOG" id="KOG4569">
    <property type="taxonomic scope" value="Eukaryota"/>
</dbReference>
<organism evidence="3 4">
    <name type="scientific">Dictyostelium purpureum</name>
    <name type="common">Slime mold</name>
    <dbReference type="NCBI Taxonomy" id="5786"/>
    <lineage>
        <taxon>Eukaryota</taxon>
        <taxon>Amoebozoa</taxon>
        <taxon>Evosea</taxon>
        <taxon>Eumycetozoa</taxon>
        <taxon>Dictyostelia</taxon>
        <taxon>Dictyosteliales</taxon>
        <taxon>Dictyosteliaceae</taxon>
        <taxon>Dictyostelium</taxon>
    </lineage>
</organism>
<dbReference type="OMA" id="NTIRMTH"/>
<dbReference type="VEuPathDB" id="AmoebaDB:DICPUDRAFT_154842"/>
<gene>
    <name evidence="3" type="ORF">DICPUDRAFT_154842</name>
</gene>
<evidence type="ECO:0000313" key="3">
    <source>
        <dbReference type="EMBL" id="EGC33148.1"/>
    </source>
</evidence>
<dbReference type="SUPFAM" id="SSF53474">
    <property type="entry name" value="alpha/beta-Hydrolases"/>
    <property type="match status" value="1"/>
</dbReference>
<dbReference type="RefSeq" id="XP_003290343.1">
    <property type="nucleotide sequence ID" value="XM_003290295.1"/>
</dbReference>
<reference evidence="4" key="1">
    <citation type="journal article" date="2011" name="Genome Biol.">
        <title>Comparative genomics of the social amoebae Dictyostelium discoideum and Dictyostelium purpureum.</title>
        <authorList>
            <consortium name="US DOE Joint Genome Institute (JGI-PGF)"/>
            <person name="Sucgang R."/>
            <person name="Kuo A."/>
            <person name="Tian X."/>
            <person name="Salerno W."/>
            <person name="Parikh A."/>
            <person name="Feasley C.L."/>
            <person name="Dalin E."/>
            <person name="Tu H."/>
            <person name="Huang E."/>
            <person name="Barry K."/>
            <person name="Lindquist E."/>
            <person name="Shapiro H."/>
            <person name="Bruce D."/>
            <person name="Schmutz J."/>
            <person name="Salamov A."/>
            <person name="Fey P."/>
            <person name="Gaudet P."/>
            <person name="Anjard C."/>
            <person name="Babu M.M."/>
            <person name="Basu S."/>
            <person name="Bushmanova Y."/>
            <person name="van der Wel H."/>
            <person name="Katoh-Kurasawa M."/>
            <person name="Dinh C."/>
            <person name="Coutinho P.M."/>
            <person name="Saito T."/>
            <person name="Elias M."/>
            <person name="Schaap P."/>
            <person name="Kay R.R."/>
            <person name="Henrissat B."/>
            <person name="Eichinger L."/>
            <person name="Rivero F."/>
            <person name="Putnam N.H."/>
            <person name="West C.M."/>
            <person name="Loomis W.F."/>
            <person name="Chisholm R.L."/>
            <person name="Shaulsky G."/>
            <person name="Strassmann J.E."/>
            <person name="Queller D.C."/>
            <person name="Kuspa A."/>
            <person name="Grigoriev I.V."/>
        </authorList>
    </citation>
    <scope>NUCLEOTIDE SEQUENCE [LARGE SCALE GENOMIC DNA]</scope>
    <source>
        <strain evidence="4">QSDP1</strain>
    </source>
</reference>
<dbReference type="InterPro" id="IPR002921">
    <property type="entry name" value="Fungal_lipase-type"/>
</dbReference>
<dbReference type="GO" id="GO:0006629">
    <property type="term" value="P:lipid metabolic process"/>
    <property type="evidence" value="ECO:0007669"/>
    <property type="project" value="InterPro"/>
</dbReference>
<dbReference type="OrthoDB" id="345705at2759"/>
<evidence type="ECO:0000256" key="1">
    <source>
        <dbReference type="SAM" id="SignalP"/>
    </source>
</evidence>
<evidence type="ECO:0000313" key="4">
    <source>
        <dbReference type="Proteomes" id="UP000001064"/>
    </source>
</evidence>
<dbReference type="PANTHER" id="PTHR45856:SF11">
    <property type="entry name" value="FUNGAL LIPASE-LIKE DOMAIN-CONTAINING PROTEIN"/>
    <property type="match status" value="1"/>
</dbReference>
<keyword evidence="1" id="KW-0732">Signal</keyword>
<sequence>MFNKKVWTLVSIIFMIITVNTVISTKVNDQPTIKYKNVPSEIPFSMDSMFLQLMYSYTAYCIPEQIVNWTCPYCIYNSSVTPLLVTQLIDNDSTNTFGFIGITTDKKSIVISFRGTEMESLDNWITNLNFPKSEPYPGFPGALVHSGFNRAYRNVRNIVHSGLNFTLGVCPTCEKLIITGHSLGGALAIMAATDIYESQLTTLPLEMYTFGSPRVGDVAFAEYFESTVITNYWRIVYDHDLVPHLPPMQLNFYHLPTEVWFNNASDPSQHIVCNPTGEDPSCSDSLKVALNVFEHLAYFGISKDLC</sequence>
<dbReference type="Gene3D" id="3.40.50.1820">
    <property type="entry name" value="alpha/beta hydrolase"/>
    <property type="match status" value="1"/>
</dbReference>
<feature type="domain" description="Fungal lipase-type" evidence="2">
    <location>
        <begin position="110"/>
        <end position="249"/>
    </location>
</feature>
<proteinExistence type="predicted"/>
<dbReference type="Proteomes" id="UP000001064">
    <property type="component" value="Unassembled WGS sequence"/>
</dbReference>
<evidence type="ECO:0000259" key="2">
    <source>
        <dbReference type="Pfam" id="PF01764"/>
    </source>
</evidence>
<dbReference type="InParanoid" id="F0ZSE8"/>
<dbReference type="Pfam" id="PF01764">
    <property type="entry name" value="Lipase_3"/>
    <property type="match status" value="1"/>
</dbReference>
<accession>F0ZSE8</accession>
<dbReference type="InterPro" id="IPR051218">
    <property type="entry name" value="Sec_MonoDiacylglyc_Lipase"/>
</dbReference>
<dbReference type="FunCoup" id="F0ZSE8">
    <property type="interactions" value="1"/>
</dbReference>
<dbReference type="GeneID" id="10504699"/>
<dbReference type="EMBL" id="GL871156">
    <property type="protein sequence ID" value="EGC33148.1"/>
    <property type="molecule type" value="Genomic_DNA"/>
</dbReference>
<dbReference type="InterPro" id="IPR029058">
    <property type="entry name" value="AB_hydrolase_fold"/>
</dbReference>
<dbReference type="AlphaFoldDB" id="F0ZSE8"/>
<keyword evidence="4" id="KW-1185">Reference proteome</keyword>
<dbReference type="CDD" id="cd00519">
    <property type="entry name" value="Lipase_3"/>
    <property type="match status" value="1"/>
</dbReference>